<proteinExistence type="predicted"/>
<organism evidence="2 3">
    <name type="scientific">Cellulomonas cellasea DSM 20118</name>
    <dbReference type="NCBI Taxonomy" id="1408250"/>
    <lineage>
        <taxon>Bacteria</taxon>
        <taxon>Bacillati</taxon>
        <taxon>Actinomycetota</taxon>
        <taxon>Actinomycetes</taxon>
        <taxon>Micrococcales</taxon>
        <taxon>Cellulomonadaceae</taxon>
        <taxon>Cellulomonas</taxon>
    </lineage>
</organism>
<dbReference type="STRING" id="1408250.Q760_01450"/>
<feature type="domain" description="DUF1990" evidence="1">
    <location>
        <begin position="13"/>
        <end position="169"/>
    </location>
</feature>
<sequence>MRRAPGRSGRALTYPEVGASLTGELPPGYRHQRHRVRLGTGRALFERSAAAVTGWELHRRAGVRPALGTPPAVAGSDVDLTAALGPLALRMSCRVVAVVDEPDRRGFAYGTLTGHPERGEEAFVVHRDADDAVWLEVVAFSRPGRWYTRLGGPLARDAQRAATRRYLRALVELPAAPLP</sequence>
<evidence type="ECO:0000313" key="2">
    <source>
        <dbReference type="EMBL" id="KGM03568.1"/>
    </source>
</evidence>
<gene>
    <name evidence="2" type="ORF">Q760_01450</name>
</gene>
<dbReference type="InterPro" id="IPR018960">
    <property type="entry name" value="DUF1990"/>
</dbReference>
<keyword evidence="3" id="KW-1185">Reference proteome</keyword>
<evidence type="ECO:0000313" key="3">
    <source>
        <dbReference type="Proteomes" id="UP000029833"/>
    </source>
</evidence>
<dbReference type="Proteomes" id="UP000029833">
    <property type="component" value="Unassembled WGS sequence"/>
</dbReference>
<reference evidence="2 3" key="1">
    <citation type="submission" date="2013-10" db="EMBL/GenBank/DDBJ databases">
        <authorList>
            <person name="Wang G."/>
            <person name="Zhuang W."/>
        </authorList>
    </citation>
    <scope>NUCLEOTIDE SEQUENCE [LARGE SCALE GENOMIC DNA]</scope>
    <source>
        <strain evidence="2 3">DSM 20118</strain>
    </source>
</reference>
<dbReference type="PANTHER" id="PTHR34202:SF1">
    <property type="entry name" value="UPF0548 PROTEIN"/>
    <property type="match status" value="1"/>
</dbReference>
<name>A0A0A0BBQ0_9CELL</name>
<comment type="caution">
    <text evidence="2">The sequence shown here is derived from an EMBL/GenBank/DDBJ whole genome shotgun (WGS) entry which is preliminary data.</text>
</comment>
<dbReference type="InterPro" id="IPR014457">
    <property type="entry name" value="UCP010260"/>
</dbReference>
<evidence type="ECO:0000259" key="1">
    <source>
        <dbReference type="Pfam" id="PF09348"/>
    </source>
</evidence>
<protein>
    <recommendedName>
        <fullName evidence="1">DUF1990 domain-containing protein</fullName>
    </recommendedName>
</protein>
<accession>A0A0A0BBQ0</accession>
<dbReference type="OrthoDB" id="120660at2"/>
<dbReference type="Pfam" id="PF09348">
    <property type="entry name" value="DUF1990"/>
    <property type="match status" value="1"/>
</dbReference>
<dbReference type="RefSeq" id="WP_052103475.1">
    <property type="nucleotide sequence ID" value="NZ_AXNT01000011.1"/>
</dbReference>
<dbReference type="AlphaFoldDB" id="A0A0A0BBQ0"/>
<dbReference type="PANTHER" id="PTHR34202">
    <property type="entry name" value="UPF0548 PROTEIN"/>
    <property type="match status" value="1"/>
</dbReference>
<dbReference type="EMBL" id="AXNT01000011">
    <property type="protein sequence ID" value="KGM03568.1"/>
    <property type="molecule type" value="Genomic_DNA"/>
</dbReference>
<dbReference type="PIRSF" id="PIRSF010260">
    <property type="entry name" value="UCP010260"/>
    <property type="match status" value="1"/>
</dbReference>